<keyword evidence="7 12" id="KW-0418">Kinase</keyword>
<accession>A0A0U2M9G1</accession>
<dbReference type="PANTHER" id="PTHR12209:SF0">
    <property type="entry name" value="EKC_KEOPS COMPLEX SUBUNIT TP53RK"/>
    <property type="match status" value="1"/>
</dbReference>
<comment type="catalytic activity">
    <reaction evidence="10">
        <text>L-seryl-[protein] + ATP = O-phospho-L-seryl-[protein] + ADP + H(+)</text>
        <dbReference type="Rhea" id="RHEA:17989"/>
        <dbReference type="Rhea" id="RHEA-COMP:9863"/>
        <dbReference type="Rhea" id="RHEA-COMP:11604"/>
        <dbReference type="ChEBI" id="CHEBI:15378"/>
        <dbReference type="ChEBI" id="CHEBI:29999"/>
        <dbReference type="ChEBI" id="CHEBI:30616"/>
        <dbReference type="ChEBI" id="CHEBI:83421"/>
        <dbReference type="ChEBI" id="CHEBI:456216"/>
        <dbReference type="EC" id="2.7.11.1"/>
    </reaction>
</comment>
<evidence type="ECO:0000256" key="1">
    <source>
        <dbReference type="ARBA" id="ARBA00010630"/>
    </source>
</evidence>
<name>A0A0U2M9G1_9CREN</name>
<dbReference type="GO" id="GO:0005524">
    <property type="term" value="F:ATP binding"/>
    <property type="evidence" value="ECO:0007669"/>
    <property type="project" value="UniProtKB-KW"/>
</dbReference>
<dbReference type="Gene3D" id="1.10.510.10">
    <property type="entry name" value="Transferase(Phosphotransferase) domain 1"/>
    <property type="match status" value="1"/>
</dbReference>
<keyword evidence="6" id="KW-0547">Nucleotide-binding</keyword>
<reference evidence="12 13" key="1">
    <citation type="submission" date="2013-11" db="EMBL/GenBank/DDBJ databases">
        <title>Comparative genomics of Ignicoccus.</title>
        <authorList>
            <person name="Podar M."/>
        </authorList>
    </citation>
    <scope>NUCLEOTIDE SEQUENCE [LARGE SCALE GENOMIC DNA]</scope>
    <source>
        <strain evidence="12 13">DSM 13165</strain>
    </source>
</reference>
<dbReference type="Pfam" id="PF01163">
    <property type="entry name" value="RIO1"/>
    <property type="match status" value="1"/>
</dbReference>
<evidence type="ECO:0000259" key="11">
    <source>
        <dbReference type="PROSITE" id="PS50011"/>
    </source>
</evidence>
<keyword evidence="4" id="KW-0808">Transferase</keyword>
<dbReference type="InterPro" id="IPR011009">
    <property type="entry name" value="Kinase-like_dom_sf"/>
</dbReference>
<dbReference type="NCBIfam" id="TIGR03724">
    <property type="entry name" value="arch_bud32"/>
    <property type="match status" value="1"/>
</dbReference>
<organism evidence="12 13">
    <name type="scientific">Ignicoccus islandicus DSM 13165</name>
    <dbReference type="NCBI Taxonomy" id="940295"/>
    <lineage>
        <taxon>Archaea</taxon>
        <taxon>Thermoproteota</taxon>
        <taxon>Thermoprotei</taxon>
        <taxon>Desulfurococcales</taxon>
        <taxon>Desulfurococcaceae</taxon>
        <taxon>Ignicoccus</taxon>
    </lineage>
</organism>
<dbReference type="SUPFAM" id="SSF56112">
    <property type="entry name" value="Protein kinase-like (PK-like)"/>
    <property type="match status" value="1"/>
</dbReference>
<keyword evidence="8" id="KW-0067">ATP-binding</keyword>
<dbReference type="GO" id="GO:0004674">
    <property type="term" value="F:protein serine/threonine kinase activity"/>
    <property type="evidence" value="ECO:0007669"/>
    <property type="project" value="UniProtKB-KW"/>
</dbReference>
<dbReference type="EMBL" id="CP006867">
    <property type="protein sequence ID" value="ALU11645.1"/>
    <property type="molecule type" value="Genomic_DNA"/>
</dbReference>
<evidence type="ECO:0000256" key="2">
    <source>
        <dbReference type="ARBA" id="ARBA00012513"/>
    </source>
</evidence>
<gene>
    <name evidence="12" type="ORF">EYM_03320</name>
</gene>
<dbReference type="OrthoDB" id="31344at2157"/>
<evidence type="ECO:0000313" key="12">
    <source>
        <dbReference type="EMBL" id="ALU11645.1"/>
    </source>
</evidence>
<dbReference type="GeneID" id="30680057"/>
<comment type="similarity">
    <text evidence="1">Belongs to the protein kinase superfamily. BUD32 family.</text>
</comment>
<dbReference type="AlphaFoldDB" id="A0A0U2M9G1"/>
<dbReference type="InterPro" id="IPR000719">
    <property type="entry name" value="Prot_kinase_dom"/>
</dbReference>
<dbReference type="RefSeq" id="WP_075049644.1">
    <property type="nucleotide sequence ID" value="NZ_CP006867.1"/>
</dbReference>
<evidence type="ECO:0000256" key="10">
    <source>
        <dbReference type="ARBA" id="ARBA00048679"/>
    </source>
</evidence>
<evidence type="ECO:0000256" key="6">
    <source>
        <dbReference type="ARBA" id="ARBA00022741"/>
    </source>
</evidence>
<dbReference type="PANTHER" id="PTHR12209">
    <property type="entry name" value="NON-SPECIFIC SERINE/THREONINE PROTEIN KINASE"/>
    <property type="match status" value="1"/>
</dbReference>
<dbReference type="GO" id="GO:0008033">
    <property type="term" value="P:tRNA processing"/>
    <property type="evidence" value="ECO:0007669"/>
    <property type="project" value="UniProtKB-KW"/>
</dbReference>
<sequence length="206" mass="24250">MFLLARGSEADIYLIRYHGCKAVMKIRRRKRYRHSTIDQRIIEERTRNEVLNMIKAYENGLNVPLVLDFNIDQGKIVMEFIEGIPLTERLNKESIRMAGELLARLHLLDIAHWDFTTLNILYTTGDKIYAIDFSLSRHTRDPREKAVDAHLIIRSLRSIHKDVEGKLIDAFWEGYSKYGDAKLIQELVEEIESMGRYVKSRRKTVW</sequence>
<proteinExistence type="inferred from homology"/>
<dbReference type="EC" id="2.7.11.1" evidence="2"/>
<keyword evidence="5" id="KW-0819">tRNA processing</keyword>
<comment type="catalytic activity">
    <reaction evidence="9">
        <text>L-threonyl-[protein] + ATP = O-phospho-L-threonyl-[protein] + ADP + H(+)</text>
        <dbReference type="Rhea" id="RHEA:46608"/>
        <dbReference type="Rhea" id="RHEA-COMP:11060"/>
        <dbReference type="Rhea" id="RHEA-COMP:11605"/>
        <dbReference type="ChEBI" id="CHEBI:15378"/>
        <dbReference type="ChEBI" id="CHEBI:30013"/>
        <dbReference type="ChEBI" id="CHEBI:30616"/>
        <dbReference type="ChEBI" id="CHEBI:61977"/>
        <dbReference type="ChEBI" id="CHEBI:456216"/>
        <dbReference type="EC" id="2.7.11.1"/>
    </reaction>
</comment>
<evidence type="ECO:0000256" key="4">
    <source>
        <dbReference type="ARBA" id="ARBA00022679"/>
    </source>
</evidence>
<evidence type="ECO:0000256" key="7">
    <source>
        <dbReference type="ARBA" id="ARBA00022777"/>
    </source>
</evidence>
<dbReference type="InterPro" id="IPR022495">
    <property type="entry name" value="Bud32"/>
</dbReference>
<dbReference type="STRING" id="940295.EYM_03320"/>
<evidence type="ECO:0000256" key="9">
    <source>
        <dbReference type="ARBA" id="ARBA00047899"/>
    </source>
</evidence>
<feature type="domain" description="Protein kinase" evidence="11">
    <location>
        <begin position="1"/>
        <end position="206"/>
    </location>
</feature>
<dbReference type="GO" id="GO:0005829">
    <property type="term" value="C:cytosol"/>
    <property type="evidence" value="ECO:0007669"/>
    <property type="project" value="TreeGrafter"/>
</dbReference>
<protein>
    <recommendedName>
        <fullName evidence="2">non-specific serine/threonine protein kinase</fullName>
        <ecNumber evidence="2">2.7.11.1</ecNumber>
    </recommendedName>
</protein>
<evidence type="ECO:0000256" key="3">
    <source>
        <dbReference type="ARBA" id="ARBA00022527"/>
    </source>
</evidence>
<dbReference type="Proteomes" id="UP000060778">
    <property type="component" value="Chromosome"/>
</dbReference>
<evidence type="ECO:0000256" key="5">
    <source>
        <dbReference type="ARBA" id="ARBA00022694"/>
    </source>
</evidence>
<evidence type="ECO:0000256" key="8">
    <source>
        <dbReference type="ARBA" id="ARBA00022840"/>
    </source>
</evidence>
<evidence type="ECO:0000313" key="13">
    <source>
        <dbReference type="Proteomes" id="UP000060778"/>
    </source>
</evidence>
<dbReference type="PROSITE" id="PS50011">
    <property type="entry name" value="PROTEIN_KINASE_DOM"/>
    <property type="match status" value="1"/>
</dbReference>
<keyword evidence="3 12" id="KW-0723">Serine/threonine-protein kinase</keyword>
<dbReference type="Gene3D" id="3.30.200.20">
    <property type="entry name" value="Phosphorylase Kinase, domain 1"/>
    <property type="match status" value="1"/>
</dbReference>
<dbReference type="KEGG" id="iis:EYM_03320"/>
<keyword evidence="13" id="KW-1185">Reference proteome</keyword>
<dbReference type="InterPro" id="IPR018934">
    <property type="entry name" value="RIO_dom"/>
</dbReference>